<name>A0A923LU30_9FIRM</name>
<sequence>MQKGGKWSDTEKAETVVPDSFEEFGHMPLPQSEKAPEMTTLLEDIAAGKTTSQIIRENPKLAFRVKEIDMLRQTLLSEKYAEQNRIVETQYLYGATGTGKTSGIYRRHDPRDIYRVTNYRNGRGVSFDDYHGQDVIVFEEFASQIPIEEMLNLLDIYPLMLPARYSDKVACYTKVYITSNLPLGRQYQAVQQYHPETWKAFLRRIRTFTEYRENGAPITRPISEWRWMLEDG</sequence>
<dbReference type="InterPro" id="IPR027417">
    <property type="entry name" value="P-loop_NTPase"/>
</dbReference>
<feature type="domain" description="Helicase superfamily 3 single-stranded DNA/RNA virus" evidence="2">
    <location>
        <begin position="91"/>
        <end position="178"/>
    </location>
</feature>
<keyword evidence="4" id="KW-1185">Reference proteome</keyword>
<proteinExistence type="predicted"/>
<evidence type="ECO:0000256" key="1">
    <source>
        <dbReference type="SAM" id="MobiDB-lite"/>
    </source>
</evidence>
<dbReference type="InterPro" id="IPR000605">
    <property type="entry name" value="Helicase_SF3_ssDNA/RNA_vir"/>
</dbReference>
<evidence type="ECO:0000313" key="4">
    <source>
        <dbReference type="Proteomes" id="UP000606499"/>
    </source>
</evidence>
<dbReference type="SUPFAM" id="SSF52540">
    <property type="entry name" value="P-loop containing nucleoside triphosphate hydrolases"/>
    <property type="match status" value="1"/>
</dbReference>
<reference evidence="3" key="1">
    <citation type="submission" date="2020-08" db="EMBL/GenBank/DDBJ databases">
        <title>Genome public.</title>
        <authorList>
            <person name="Liu C."/>
            <person name="Sun Q."/>
        </authorList>
    </citation>
    <scope>NUCLEOTIDE SEQUENCE</scope>
    <source>
        <strain evidence="3">NSJ-28</strain>
    </source>
</reference>
<comment type="caution">
    <text evidence="3">The sequence shown here is derived from an EMBL/GenBank/DDBJ whole genome shotgun (WGS) entry which is preliminary data.</text>
</comment>
<evidence type="ECO:0000313" key="3">
    <source>
        <dbReference type="EMBL" id="MBC5725321.1"/>
    </source>
</evidence>
<dbReference type="GO" id="GO:0003723">
    <property type="term" value="F:RNA binding"/>
    <property type="evidence" value="ECO:0007669"/>
    <property type="project" value="InterPro"/>
</dbReference>
<dbReference type="GO" id="GO:0003724">
    <property type="term" value="F:RNA helicase activity"/>
    <property type="evidence" value="ECO:0007669"/>
    <property type="project" value="InterPro"/>
</dbReference>
<protein>
    <recommendedName>
        <fullName evidence="2">Helicase superfamily 3 single-stranded DNA/RNA virus domain-containing protein</fullName>
    </recommendedName>
</protein>
<accession>A0A923LU30</accession>
<feature type="region of interest" description="Disordered" evidence="1">
    <location>
        <begin position="1"/>
        <end position="32"/>
    </location>
</feature>
<evidence type="ECO:0000259" key="2">
    <source>
        <dbReference type="Pfam" id="PF00910"/>
    </source>
</evidence>
<feature type="compositionally biased region" description="Basic and acidic residues" evidence="1">
    <location>
        <begin position="1"/>
        <end position="14"/>
    </location>
</feature>
<dbReference type="AlphaFoldDB" id="A0A923LU30"/>
<gene>
    <name evidence="3" type="ORF">H8S45_07595</name>
</gene>
<dbReference type="Pfam" id="PF00910">
    <property type="entry name" value="RNA_helicase"/>
    <property type="match status" value="1"/>
</dbReference>
<dbReference type="Proteomes" id="UP000606499">
    <property type="component" value="Unassembled WGS sequence"/>
</dbReference>
<dbReference type="EMBL" id="JACOPL010000006">
    <property type="protein sequence ID" value="MBC5725321.1"/>
    <property type="molecule type" value="Genomic_DNA"/>
</dbReference>
<organism evidence="3 4">
    <name type="scientific">Agathobaculum faecis</name>
    <dbReference type="NCBI Taxonomy" id="2763013"/>
    <lineage>
        <taxon>Bacteria</taxon>
        <taxon>Bacillati</taxon>
        <taxon>Bacillota</taxon>
        <taxon>Clostridia</taxon>
        <taxon>Eubacteriales</taxon>
        <taxon>Butyricicoccaceae</taxon>
        <taxon>Agathobaculum</taxon>
    </lineage>
</organism>